<reference evidence="21 22" key="2">
    <citation type="journal article" date="2015" name="BMC Genomics">
        <title>Analysis of three genomes within the thermophilic bacterial species Caldanaerobacter subterraneus with a focus on carbon monoxide dehydrogenase evolution and hydrolase diversity.</title>
        <authorList>
            <person name="Sant'Anna F.H."/>
            <person name="Lebedinsky A.V."/>
            <person name="Sokolova T.G."/>
            <person name="Robb F.T."/>
            <person name="Gonzalez J.M."/>
        </authorList>
    </citation>
    <scope>NUCLEOTIDE SEQUENCE [LARGE SCALE GENOMIC DNA]</scope>
    <source>
        <strain evidence="21 22">DSM 12653</strain>
    </source>
</reference>
<dbReference type="EC" id="6.3.2.12" evidence="6"/>
<name>A0A0F5PNH7_9THEO</name>
<sequence>MGQMTYEEAIQYIHSTYKFGMKLGLENIRRLLGYIGNPEKNLKIIHVAGTNGKGSTSSFISSILKEAGYKVALYTSPYLEEFEERMKINGENISREKLVYYVEYIKPIIARMVREGYNHPTEFEVITAIAFKYFSDEEVDFVVLEVGLGGRFDATNAISSSLVSVITSIDYDHMDKLGNTLGDIAYEKAGIIKKKGVVVSFYQQEEALKVINDACEVKEAYLTVLDKSNVVIKEQNSDFQVFDYKNFKDLKITLLGTHQIYNASLAVEVIQKLKNIYGYRIEEEAIKRGLMSAKWPGRLEVMKKRPYVVIDGAHNPQGMTVLKESLKLFNYRRLILVIGMLKDKEVNKMLNIITPVADVIITTTPLSDRAYSAKDLASKISRNSVFAVDQIDKAVNEALKMAGEEDMVLFCGSLYMIGHVRKLLRGVLNKK</sequence>
<protein>
    <recommendedName>
        <fullName evidence="8">Dihydrofolate synthase/folylpolyglutamate synthase</fullName>
        <ecNumber evidence="6">6.3.2.12</ecNumber>
        <ecNumber evidence="7">6.3.2.17</ecNumber>
    </recommendedName>
    <alternativeName>
        <fullName evidence="15">Tetrahydrofolylpolyglutamate synthase</fullName>
    </alternativeName>
</protein>
<dbReference type="AlphaFoldDB" id="A0A0F5PNH7"/>
<dbReference type="NCBIfam" id="TIGR01499">
    <property type="entry name" value="folC"/>
    <property type="match status" value="1"/>
</dbReference>
<dbReference type="PIRSF" id="PIRSF001563">
    <property type="entry name" value="Folylpolyglu_synth"/>
    <property type="match status" value="1"/>
</dbReference>
<evidence type="ECO:0000256" key="14">
    <source>
        <dbReference type="ARBA" id="ARBA00022909"/>
    </source>
</evidence>
<evidence type="ECO:0000256" key="6">
    <source>
        <dbReference type="ARBA" id="ARBA00013023"/>
    </source>
</evidence>
<keyword evidence="11 18" id="KW-0547">Nucleotide-binding</keyword>
<dbReference type="FunFam" id="3.40.1190.10:FF:000004">
    <property type="entry name" value="Dihydrofolate synthase/folylpolyglutamate synthase"/>
    <property type="match status" value="1"/>
</dbReference>
<accession>A0A0F5PNH7</accession>
<evidence type="ECO:0000256" key="4">
    <source>
        <dbReference type="ARBA" id="ARBA00008276"/>
    </source>
</evidence>
<dbReference type="EC" id="6.3.2.17" evidence="7"/>
<proteinExistence type="inferred from homology"/>
<dbReference type="PANTHER" id="PTHR11136">
    <property type="entry name" value="FOLYLPOLYGLUTAMATE SYNTHASE-RELATED"/>
    <property type="match status" value="1"/>
</dbReference>
<dbReference type="Gene3D" id="3.40.1190.10">
    <property type="entry name" value="Mur-like, catalytic domain"/>
    <property type="match status" value="1"/>
</dbReference>
<dbReference type="GO" id="GO:0046656">
    <property type="term" value="P:folic acid biosynthetic process"/>
    <property type="evidence" value="ECO:0007669"/>
    <property type="project" value="UniProtKB-KW"/>
</dbReference>
<feature type="domain" description="Mur ligase C-terminal" evidence="19">
    <location>
        <begin position="297"/>
        <end position="413"/>
    </location>
</feature>
<dbReference type="GO" id="GO:0008841">
    <property type="term" value="F:dihydrofolate synthase activity"/>
    <property type="evidence" value="ECO:0007669"/>
    <property type="project" value="UniProtKB-EC"/>
</dbReference>
<dbReference type="InterPro" id="IPR036565">
    <property type="entry name" value="Mur-like_cat_sf"/>
</dbReference>
<evidence type="ECO:0000259" key="20">
    <source>
        <dbReference type="Pfam" id="PF08245"/>
    </source>
</evidence>
<keyword evidence="14" id="KW-0289">Folate biosynthesis</keyword>
<dbReference type="InterPro" id="IPR018109">
    <property type="entry name" value="Folylpolyglutamate_synth_CS"/>
</dbReference>
<comment type="catalytic activity">
    <reaction evidence="16">
        <text>(6S)-5,6,7,8-tetrahydrofolyl-(gamma-L-Glu)(n) + L-glutamate + ATP = (6S)-5,6,7,8-tetrahydrofolyl-(gamma-L-Glu)(n+1) + ADP + phosphate + H(+)</text>
        <dbReference type="Rhea" id="RHEA:10580"/>
        <dbReference type="Rhea" id="RHEA-COMP:14738"/>
        <dbReference type="Rhea" id="RHEA-COMP:14740"/>
        <dbReference type="ChEBI" id="CHEBI:15378"/>
        <dbReference type="ChEBI" id="CHEBI:29985"/>
        <dbReference type="ChEBI" id="CHEBI:30616"/>
        <dbReference type="ChEBI" id="CHEBI:43474"/>
        <dbReference type="ChEBI" id="CHEBI:141005"/>
        <dbReference type="ChEBI" id="CHEBI:456216"/>
        <dbReference type="EC" id="6.3.2.17"/>
    </reaction>
</comment>
<comment type="cofactor">
    <cofactor evidence="1">
        <name>Mg(2+)</name>
        <dbReference type="ChEBI" id="CHEBI:18420"/>
    </cofactor>
</comment>
<evidence type="ECO:0000256" key="3">
    <source>
        <dbReference type="ARBA" id="ARBA00005150"/>
    </source>
</evidence>
<dbReference type="GO" id="GO:0005524">
    <property type="term" value="F:ATP binding"/>
    <property type="evidence" value="ECO:0007669"/>
    <property type="project" value="UniProtKB-KW"/>
</dbReference>
<evidence type="ECO:0000313" key="22">
    <source>
        <dbReference type="Proteomes" id="UP000010146"/>
    </source>
</evidence>
<evidence type="ECO:0000256" key="16">
    <source>
        <dbReference type="ARBA" id="ARBA00047493"/>
    </source>
</evidence>
<dbReference type="Pfam" id="PF08245">
    <property type="entry name" value="Mur_ligase_M"/>
    <property type="match status" value="1"/>
</dbReference>
<dbReference type="InterPro" id="IPR013221">
    <property type="entry name" value="Mur_ligase_cen"/>
</dbReference>
<keyword evidence="9 18" id="KW-0436">Ligase</keyword>
<evidence type="ECO:0000256" key="2">
    <source>
        <dbReference type="ARBA" id="ARBA00004799"/>
    </source>
</evidence>
<dbReference type="Proteomes" id="UP000010146">
    <property type="component" value="Unassembled WGS sequence"/>
</dbReference>
<comment type="pathway">
    <text evidence="3">Cofactor biosynthesis; tetrahydrofolylpolyglutamate biosynthesis.</text>
</comment>
<reference evidence="22" key="3">
    <citation type="submission" date="2015-02" db="EMBL/GenBank/DDBJ databases">
        <title>Genome analysis of three genomes within the thermophilic hydrogenogenic bacterial species Caldanaerobacter subterraneus.</title>
        <authorList>
            <person name="Sant'Anna F.H."/>
            <person name="Lebedinsky A."/>
            <person name="Sokolova T."/>
            <person name="Robb F.T."/>
            <person name="Gonzalez J.M."/>
        </authorList>
    </citation>
    <scope>NUCLEOTIDE SEQUENCE [LARGE SCALE GENOMIC DNA]</scope>
    <source>
        <strain evidence="22">DSM 12653</strain>
    </source>
</reference>
<gene>
    <name evidence="21" type="ORF">CDSM653_00828</name>
</gene>
<evidence type="ECO:0000256" key="8">
    <source>
        <dbReference type="ARBA" id="ARBA00019357"/>
    </source>
</evidence>
<keyword evidence="13" id="KW-0460">Magnesium</keyword>
<dbReference type="Pfam" id="PF02875">
    <property type="entry name" value="Mur_ligase_C"/>
    <property type="match status" value="1"/>
</dbReference>
<organism evidence="21 22">
    <name type="scientific">Caldanaerobacter subterraneus subsp. pacificus DSM 12653</name>
    <dbReference type="NCBI Taxonomy" id="391606"/>
    <lineage>
        <taxon>Bacteria</taxon>
        <taxon>Bacillati</taxon>
        <taxon>Bacillota</taxon>
        <taxon>Clostridia</taxon>
        <taxon>Thermoanaerobacterales</taxon>
        <taxon>Thermoanaerobacteraceae</taxon>
        <taxon>Caldanaerobacter</taxon>
    </lineage>
</organism>
<evidence type="ECO:0000256" key="5">
    <source>
        <dbReference type="ARBA" id="ARBA00011245"/>
    </source>
</evidence>
<dbReference type="SUPFAM" id="SSF53623">
    <property type="entry name" value="MurD-like peptide ligases, catalytic domain"/>
    <property type="match status" value="1"/>
</dbReference>
<dbReference type="InterPro" id="IPR004101">
    <property type="entry name" value="Mur_ligase_C"/>
</dbReference>
<evidence type="ECO:0000256" key="12">
    <source>
        <dbReference type="ARBA" id="ARBA00022840"/>
    </source>
</evidence>
<comment type="pathway">
    <text evidence="2">Cofactor biosynthesis; tetrahydrofolate biosynthesis; 7,8-dihydrofolate from 2-amino-4-hydroxy-6-hydroxymethyl-7,8-dihydropteridine diphosphate and 4-aminobenzoate: step 2/2.</text>
</comment>
<evidence type="ECO:0000256" key="15">
    <source>
        <dbReference type="ARBA" id="ARBA00030592"/>
    </source>
</evidence>
<feature type="domain" description="Mur ligase central" evidence="20">
    <location>
        <begin position="47"/>
        <end position="269"/>
    </location>
</feature>
<dbReference type="SUPFAM" id="SSF53244">
    <property type="entry name" value="MurD-like peptide ligases, peptide-binding domain"/>
    <property type="match status" value="1"/>
</dbReference>
<evidence type="ECO:0000256" key="13">
    <source>
        <dbReference type="ARBA" id="ARBA00022842"/>
    </source>
</evidence>
<evidence type="ECO:0000256" key="18">
    <source>
        <dbReference type="PIRNR" id="PIRNR001563"/>
    </source>
</evidence>
<dbReference type="InterPro" id="IPR001645">
    <property type="entry name" value="Folylpolyglutamate_synth"/>
</dbReference>
<dbReference type="PANTHER" id="PTHR11136:SF0">
    <property type="entry name" value="DIHYDROFOLATE SYNTHETASE-RELATED"/>
    <property type="match status" value="1"/>
</dbReference>
<comment type="similarity">
    <text evidence="4 18">Belongs to the folylpolyglutamate synthase family.</text>
</comment>
<evidence type="ECO:0000259" key="19">
    <source>
        <dbReference type="Pfam" id="PF02875"/>
    </source>
</evidence>
<comment type="caution">
    <text evidence="21">The sequence shown here is derived from an EMBL/GenBank/DDBJ whole genome shotgun (WGS) entry which is preliminary data.</text>
</comment>
<evidence type="ECO:0000256" key="1">
    <source>
        <dbReference type="ARBA" id="ARBA00001946"/>
    </source>
</evidence>
<dbReference type="GO" id="GO:0005737">
    <property type="term" value="C:cytoplasm"/>
    <property type="evidence" value="ECO:0007669"/>
    <property type="project" value="TreeGrafter"/>
</dbReference>
<evidence type="ECO:0000256" key="10">
    <source>
        <dbReference type="ARBA" id="ARBA00022723"/>
    </source>
</evidence>
<comment type="catalytic activity">
    <reaction evidence="17">
        <text>7,8-dihydropteroate + L-glutamate + ATP = 7,8-dihydrofolate + ADP + phosphate + H(+)</text>
        <dbReference type="Rhea" id="RHEA:23584"/>
        <dbReference type="ChEBI" id="CHEBI:15378"/>
        <dbReference type="ChEBI" id="CHEBI:17839"/>
        <dbReference type="ChEBI" id="CHEBI:29985"/>
        <dbReference type="ChEBI" id="CHEBI:30616"/>
        <dbReference type="ChEBI" id="CHEBI:43474"/>
        <dbReference type="ChEBI" id="CHEBI:57451"/>
        <dbReference type="ChEBI" id="CHEBI:456216"/>
        <dbReference type="EC" id="6.3.2.12"/>
    </reaction>
</comment>
<dbReference type="GO" id="GO:0004326">
    <property type="term" value="F:tetrahydrofolylpolyglutamate synthase activity"/>
    <property type="evidence" value="ECO:0007669"/>
    <property type="project" value="UniProtKB-EC"/>
</dbReference>
<evidence type="ECO:0000256" key="11">
    <source>
        <dbReference type="ARBA" id="ARBA00022741"/>
    </source>
</evidence>
<dbReference type="EMBL" id="ABXP02000046">
    <property type="protein sequence ID" value="KKC30145.1"/>
    <property type="molecule type" value="Genomic_DNA"/>
</dbReference>
<dbReference type="PROSITE" id="PS01011">
    <property type="entry name" value="FOLYLPOLYGLU_SYNT_1"/>
    <property type="match status" value="1"/>
</dbReference>
<evidence type="ECO:0000256" key="7">
    <source>
        <dbReference type="ARBA" id="ARBA00013025"/>
    </source>
</evidence>
<keyword evidence="10" id="KW-0479">Metal-binding</keyword>
<evidence type="ECO:0000256" key="17">
    <source>
        <dbReference type="ARBA" id="ARBA00049161"/>
    </source>
</evidence>
<dbReference type="Gene3D" id="3.90.190.20">
    <property type="entry name" value="Mur ligase, C-terminal domain"/>
    <property type="match status" value="1"/>
</dbReference>
<comment type="subunit">
    <text evidence="5">Monomer.</text>
</comment>
<dbReference type="GO" id="GO:0046872">
    <property type="term" value="F:metal ion binding"/>
    <property type="evidence" value="ECO:0007669"/>
    <property type="project" value="UniProtKB-KW"/>
</dbReference>
<evidence type="ECO:0000313" key="21">
    <source>
        <dbReference type="EMBL" id="KKC30145.1"/>
    </source>
</evidence>
<keyword evidence="12 18" id="KW-0067">ATP-binding</keyword>
<evidence type="ECO:0000256" key="9">
    <source>
        <dbReference type="ARBA" id="ARBA00022598"/>
    </source>
</evidence>
<dbReference type="InterPro" id="IPR036615">
    <property type="entry name" value="Mur_ligase_C_dom_sf"/>
</dbReference>
<reference evidence="21 22" key="1">
    <citation type="submission" date="2008-07" db="EMBL/GenBank/DDBJ databases">
        <authorList>
            <person name="Gonzalez J."/>
            <person name="Sokolova T."/>
            <person name="Ferriera S."/>
            <person name="Johnson J."/>
            <person name="Kravitz S."/>
            <person name="Beeson K."/>
            <person name="Sutton G."/>
            <person name="Rogers Y.-H."/>
            <person name="Friedman R."/>
            <person name="Frazier M."/>
            <person name="Venter J.C."/>
        </authorList>
    </citation>
    <scope>NUCLEOTIDE SEQUENCE [LARGE SCALE GENOMIC DNA]</scope>
    <source>
        <strain evidence="21 22">DSM 12653</strain>
    </source>
</reference>